<evidence type="ECO:0000313" key="1">
    <source>
        <dbReference type="EMBL" id="CAI9714337.1"/>
    </source>
</evidence>
<dbReference type="Proteomes" id="UP001162501">
    <property type="component" value="Chromosome 9"/>
</dbReference>
<accession>A0ACB0FNF8</accession>
<organism evidence="1 2">
    <name type="scientific">Rangifer tarandus platyrhynchus</name>
    <name type="common">Svalbard reindeer</name>
    <dbReference type="NCBI Taxonomy" id="3082113"/>
    <lineage>
        <taxon>Eukaryota</taxon>
        <taxon>Metazoa</taxon>
        <taxon>Chordata</taxon>
        <taxon>Craniata</taxon>
        <taxon>Vertebrata</taxon>
        <taxon>Euteleostomi</taxon>
        <taxon>Mammalia</taxon>
        <taxon>Eutheria</taxon>
        <taxon>Laurasiatheria</taxon>
        <taxon>Artiodactyla</taxon>
        <taxon>Ruminantia</taxon>
        <taxon>Pecora</taxon>
        <taxon>Cervidae</taxon>
        <taxon>Odocoileinae</taxon>
        <taxon>Rangifer</taxon>
    </lineage>
</organism>
<protein>
    <submittedName>
        <fullName evidence="1">Uncharacterized protein</fullName>
    </submittedName>
</protein>
<sequence>MQQRRRGQRGWRQGGGAAGANPGPQLVQLSVHPEKQGAELGDSRNDLGEGQLLEQGFGGNAAASGNSCLLSFSVEKPMSDDSRSTVQLASSADSGSGSKAASAVKFSLTFLRRGVVLVLGEGGKELQPVPAR</sequence>
<dbReference type="EMBL" id="OX596093">
    <property type="protein sequence ID" value="CAI9714337.1"/>
    <property type="molecule type" value="Genomic_DNA"/>
</dbReference>
<evidence type="ECO:0000313" key="2">
    <source>
        <dbReference type="Proteomes" id="UP001162501"/>
    </source>
</evidence>
<gene>
    <name evidence="1" type="ORF">MRATA1EN3_LOCUS25550</name>
</gene>
<reference evidence="1" key="1">
    <citation type="submission" date="2023-05" db="EMBL/GenBank/DDBJ databases">
        <authorList>
            <consortium name="ELIXIR-Norway"/>
        </authorList>
    </citation>
    <scope>NUCLEOTIDE SEQUENCE</scope>
</reference>
<proteinExistence type="predicted"/>
<name>A0ACB0FNF8_RANTA</name>